<proteinExistence type="predicted"/>
<dbReference type="AlphaFoldDB" id="A0AA37LQV9"/>
<sequence>MAAFTSQEPDEGYSEDPLNPSFSGAQDVSTSSAGRPPADLPAWLARHLPGLPVAAKTELAMALLDNLPTSAVVQIVQRLHPRLYIDFVHYLPPRSA</sequence>
<evidence type="ECO:0000313" key="3">
    <source>
        <dbReference type="Proteomes" id="UP001055172"/>
    </source>
</evidence>
<evidence type="ECO:0000313" key="2">
    <source>
        <dbReference type="EMBL" id="GJC81579.1"/>
    </source>
</evidence>
<accession>A0AA37LQV9</accession>
<feature type="region of interest" description="Disordered" evidence="1">
    <location>
        <begin position="1"/>
        <end position="36"/>
    </location>
</feature>
<feature type="compositionally biased region" description="Polar residues" evidence="1">
    <location>
        <begin position="20"/>
        <end position="33"/>
    </location>
</feature>
<evidence type="ECO:0000256" key="1">
    <source>
        <dbReference type="SAM" id="MobiDB-lite"/>
    </source>
</evidence>
<keyword evidence="3" id="KW-1185">Reference proteome</keyword>
<dbReference type="Proteomes" id="UP001055172">
    <property type="component" value="Unassembled WGS sequence"/>
</dbReference>
<comment type="caution">
    <text evidence="2">The sequence shown here is derived from an EMBL/GenBank/DDBJ whole genome shotgun (WGS) entry which is preliminary data.</text>
</comment>
<reference evidence="2 3" key="1">
    <citation type="submission" date="2021-07" db="EMBL/GenBank/DDBJ databases">
        <title>Genome data of Colletotrichum spaethianum.</title>
        <authorList>
            <person name="Utami Y.D."/>
            <person name="Hiruma K."/>
        </authorList>
    </citation>
    <scope>NUCLEOTIDE SEQUENCE [LARGE SCALE GENOMIC DNA]</scope>
    <source>
        <strain evidence="2 3">MAFF 242679</strain>
    </source>
</reference>
<protein>
    <submittedName>
        <fullName evidence="2">Uncharacterized protein</fullName>
    </submittedName>
</protein>
<organism evidence="2 3">
    <name type="scientific">Colletotrichum liriopes</name>
    <dbReference type="NCBI Taxonomy" id="708192"/>
    <lineage>
        <taxon>Eukaryota</taxon>
        <taxon>Fungi</taxon>
        <taxon>Dikarya</taxon>
        <taxon>Ascomycota</taxon>
        <taxon>Pezizomycotina</taxon>
        <taxon>Sordariomycetes</taxon>
        <taxon>Hypocreomycetidae</taxon>
        <taxon>Glomerellales</taxon>
        <taxon>Glomerellaceae</taxon>
        <taxon>Colletotrichum</taxon>
        <taxon>Colletotrichum spaethianum species complex</taxon>
    </lineage>
</organism>
<dbReference type="EMBL" id="BPPX01000007">
    <property type="protein sequence ID" value="GJC81579.1"/>
    <property type="molecule type" value="Genomic_DNA"/>
</dbReference>
<name>A0AA37LQV9_9PEZI</name>
<gene>
    <name evidence="2" type="ORF">ColLi_04417</name>
</gene>